<evidence type="ECO:0000256" key="4">
    <source>
        <dbReference type="ARBA" id="ARBA00022679"/>
    </source>
</evidence>
<dbReference type="InterPro" id="IPR000836">
    <property type="entry name" value="PRTase_dom"/>
</dbReference>
<dbReference type="InterPro" id="IPR017932">
    <property type="entry name" value="GATase_2_dom"/>
</dbReference>
<keyword evidence="7 10" id="KW-0460">Magnesium</keyword>
<dbReference type="Pfam" id="PF00156">
    <property type="entry name" value="Pribosyltran"/>
    <property type="match status" value="1"/>
</dbReference>
<dbReference type="PROSITE" id="PS51278">
    <property type="entry name" value="GATASE_TYPE_2"/>
    <property type="match status" value="1"/>
</dbReference>
<dbReference type="CDD" id="cd06223">
    <property type="entry name" value="PRTases_typeI"/>
    <property type="match status" value="1"/>
</dbReference>
<dbReference type="PIRSF" id="PIRSF000485">
    <property type="entry name" value="Amd_phspho_trans"/>
    <property type="match status" value="1"/>
</dbReference>
<dbReference type="NCBIfam" id="TIGR01134">
    <property type="entry name" value="purF"/>
    <property type="match status" value="1"/>
</dbReference>
<keyword evidence="3 7" id="KW-0328">Glycosyltransferase</keyword>
<keyword evidence="7 10" id="KW-0479">Metal-binding</keyword>
<dbReference type="InterPro" id="IPR005854">
    <property type="entry name" value="PurF"/>
</dbReference>
<dbReference type="Proteomes" id="UP000823617">
    <property type="component" value="Unassembled WGS sequence"/>
</dbReference>
<evidence type="ECO:0000313" key="13">
    <source>
        <dbReference type="EMBL" id="MBO8455316.1"/>
    </source>
</evidence>
<dbReference type="GO" id="GO:0000287">
    <property type="term" value="F:magnesium ion binding"/>
    <property type="evidence" value="ECO:0007669"/>
    <property type="project" value="UniProtKB-UniRule"/>
</dbReference>
<dbReference type="GO" id="GO:0006189">
    <property type="term" value="P:'de novo' IMP biosynthetic process"/>
    <property type="evidence" value="ECO:0007669"/>
    <property type="project" value="UniProtKB-UniRule"/>
</dbReference>
<comment type="caution">
    <text evidence="13">The sequence shown here is derived from an EMBL/GenBank/DDBJ whole genome shotgun (WGS) entry which is preliminary data.</text>
</comment>
<dbReference type="AlphaFoldDB" id="A0A9D9HK58"/>
<evidence type="ECO:0000256" key="10">
    <source>
        <dbReference type="PIRSR" id="PIRSR000485-2"/>
    </source>
</evidence>
<dbReference type="Gene3D" id="3.60.20.10">
    <property type="entry name" value="Glutamine Phosphoribosylpyrophosphate, subunit 1, domain 1"/>
    <property type="match status" value="1"/>
</dbReference>
<dbReference type="GO" id="GO:0051539">
    <property type="term" value="F:4 iron, 4 sulfur cluster binding"/>
    <property type="evidence" value="ECO:0007669"/>
    <property type="project" value="UniProtKB-KW"/>
</dbReference>
<organism evidence="13 14">
    <name type="scientific">Candidatus Cryptobacteroides intestinigallinarum</name>
    <dbReference type="NCBI Taxonomy" id="2840767"/>
    <lineage>
        <taxon>Bacteria</taxon>
        <taxon>Pseudomonadati</taxon>
        <taxon>Bacteroidota</taxon>
        <taxon>Bacteroidia</taxon>
        <taxon>Bacteroidales</taxon>
        <taxon>Candidatus Cryptobacteroides</taxon>
    </lineage>
</organism>
<feature type="active site" description="Nucleophile" evidence="7 9">
    <location>
        <position position="25"/>
    </location>
</feature>
<evidence type="ECO:0000256" key="9">
    <source>
        <dbReference type="PIRSR" id="PIRSR000485-1"/>
    </source>
</evidence>
<feature type="binding site" evidence="7 10">
    <location>
        <position position="370"/>
    </location>
    <ligand>
        <name>Mg(2+)</name>
        <dbReference type="ChEBI" id="CHEBI:18420"/>
    </ligand>
</feature>
<name>A0A9D9HK58_9BACT</name>
<evidence type="ECO:0000256" key="11">
    <source>
        <dbReference type="PIRSR" id="PIRSR000485-3"/>
    </source>
</evidence>
<dbReference type="EMBL" id="JADIMK010000025">
    <property type="protein sequence ID" value="MBO8455316.1"/>
    <property type="molecule type" value="Genomic_DNA"/>
</dbReference>
<feature type="binding site" evidence="7 10">
    <location>
        <position position="371"/>
    </location>
    <ligand>
        <name>Mg(2+)</name>
        <dbReference type="ChEBI" id="CHEBI:18420"/>
    </ligand>
</feature>
<keyword evidence="4 7" id="KW-0808">Transferase</keyword>
<evidence type="ECO:0000256" key="3">
    <source>
        <dbReference type="ARBA" id="ARBA00022676"/>
    </source>
</evidence>
<comment type="cofactor">
    <cofactor evidence="7 10">
        <name>Mg(2+)</name>
        <dbReference type="ChEBI" id="CHEBI:18420"/>
    </cofactor>
    <text evidence="7 10">Binds 1 Mg(2+) ion per subunit.</text>
</comment>
<reference evidence="13" key="2">
    <citation type="journal article" date="2021" name="PeerJ">
        <title>Extensive microbial diversity within the chicken gut microbiome revealed by metagenomics and culture.</title>
        <authorList>
            <person name="Gilroy R."/>
            <person name="Ravi A."/>
            <person name="Getino M."/>
            <person name="Pursley I."/>
            <person name="Horton D.L."/>
            <person name="Alikhan N.F."/>
            <person name="Baker D."/>
            <person name="Gharbi K."/>
            <person name="Hall N."/>
            <person name="Watson M."/>
            <person name="Adriaenssens E.M."/>
            <person name="Foster-Nyarko E."/>
            <person name="Jarju S."/>
            <person name="Secka A."/>
            <person name="Antonio M."/>
            <person name="Oren A."/>
            <person name="Chaudhuri R.R."/>
            <person name="La Ragione R."/>
            <person name="Hildebrand F."/>
            <person name="Pallen M.J."/>
        </authorList>
    </citation>
    <scope>NUCLEOTIDE SEQUENCE</scope>
    <source>
        <strain evidence="13">B1-3475</strain>
    </source>
</reference>
<comment type="similarity">
    <text evidence="2 7 8">In the C-terminal section; belongs to the purine/pyrimidine phosphoribosyltransferase family.</text>
</comment>
<sequence length="481" mass="53060">MNKIEEYPDTADISGTLPDGLHEECGVFAVYGVPEAANITYYGLHSLQHRGQEGCGIVSVNDEGVLKRVKGEGLVTEVFNENKLSGLKGSMAIGHVRYSTTGGGGIENVQPFLFKHNTGDFALAHNGNLVNSAPLRKYLENRGSLFQSTSDSEILAHLIKKDSISKPRIFAIVDALNMIEGAFAFIIMTSSRIYACRDKYGLRPLSIGRLGDGYVLSSETCAFDVIGAEFVRDVEPGEIVTIDHHGIRSRKYSEYRRNAMCAMEYVYFARPDSDIEGRNVHSFRKESGRLLFEEAPADADIVVGVPDSSLSAAMGYSEASGLPYEMGLIKNKYIGRTFIQPSQAMREKGVRMKLSAVKTIVKDKRVVLVDDSIVRGTTSRRIVTMLREAGAKEVHLRIASPPIKMPCFYGVDISTYDELLCARRTVEQARELIGADSLAFLSEQALYKAGYRNDLCLACFNGNYPTDLYQSVEDANKDGKF</sequence>
<comment type="pathway">
    <text evidence="1 7 8">Purine metabolism; IMP biosynthesis via de novo pathway; N(1)-(5-phospho-D-ribosyl)glycinamide from 5-phospho-alpha-D-ribose 1-diphosphate: step 1/2.</text>
</comment>
<proteinExistence type="inferred from homology"/>
<gene>
    <name evidence="7" type="primary">purF</name>
    <name evidence="13" type="ORF">IAC08_02785</name>
</gene>
<dbReference type="CDD" id="cd00715">
    <property type="entry name" value="GPATase_N"/>
    <property type="match status" value="1"/>
</dbReference>
<comment type="cofactor">
    <cofactor evidence="7 11">
        <name>[4Fe-4S] cluster</name>
        <dbReference type="ChEBI" id="CHEBI:49883"/>
    </cofactor>
    <text evidence="7 11">Binds 1 [4Fe-4S] cluster per subunit.</text>
</comment>
<feature type="binding site" evidence="7 10">
    <location>
        <position position="308"/>
    </location>
    <ligand>
        <name>Mg(2+)</name>
        <dbReference type="ChEBI" id="CHEBI:18420"/>
    </ligand>
</feature>
<feature type="domain" description="Glutamine amidotransferase type-2" evidence="12">
    <location>
        <begin position="25"/>
        <end position="245"/>
    </location>
</feature>
<dbReference type="Gene3D" id="3.40.50.2020">
    <property type="match status" value="1"/>
</dbReference>
<evidence type="ECO:0000256" key="8">
    <source>
        <dbReference type="PIRNR" id="PIRNR000485"/>
    </source>
</evidence>
<keyword evidence="7 11" id="KW-0408">Iron</keyword>
<dbReference type="Pfam" id="PF13537">
    <property type="entry name" value="GATase_7"/>
    <property type="match status" value="1"/>
</dbReference>
<dbReference type="SUPFAM" id="SSF56235">
    <property type="entry name" value="N-terminal nucleophile aminohydrolases (Ntn hydrolases)"/>
    <property type="match status" value="1"/>
</dbReference>
<reference evidence="13" key="1">
    <citation type="submission" date="2020-10" db="EMBL/GenBank/DDBJ databases">
        <authorList>
            <person name="Gilroy R."/>
        </authorList>
    </citation>
    <scope>NUCLEOTIDE SEQUENCE</scope>
    <source>
        <strain evidence="13">B1-3475</strain>
    </source>
</reference>
<dbReference type="GO" id="GO:0009113">
    <property type="term" value="P:purine nucleobase biosynthetic process"/>
    <property type="evidence" value="ECO:0007669"/>
    <property type="project" value="UniProtKB-UniRule"/>
</dbReference>
<keyword evidence="5 7" id="KW-0658">Purine biosynthesis</keyword>
<evidence type="ECO:0000256" key="1">
    <source>
        <dbReference type="ARBA" id="ARBA00005209"/>
    </source>
</evidence>
<keyword evidence="7 11" id="KW-0411">Iron-sulfur</keyword>
<keyword evidence="7" id="KW-0004">4Fe-4S</keyword>
<feature type="binding site" evidence="7 11">
    <location>
        <position position="407"/>
    </location>
    <ligand>
        <name>[4Fe-4S] cluster</name>
        <dbReference type="ChEBI" id="CHEBI:49883"/>
    </ligand>
</feature>
<evidence type="ECO:0000256" key="5">
    <source>
        <dbReference type="ARBA" id="ARBA00022755"/>
    </source>
</evidence>
<dbReference type="PANTHER" id="PTHR11907">
    <property type="entry name" value="AMIDOPHOSPHORIBOSYLTRANSFERASE"/>
    <property type="match status" value="1"/>
</dbReference>
<accession>A0A9D9HK58</accession>
<dbReference type="InterPro" id="IPR035584">
    <property type="entry name" value="PurF_N"/>
</dbReference>
<keyword evidence="6 7" id="KW-0315">Glutamine amidotransferase</keyword>
<evidence type="ECO:0000313" key="14">
    <source>
        <dbReference type="Proteomes" id="UP000823617"/>
    </source>
</evidence>
<evidence type="ECO:0000256" key="6">
    <source>
        <dbReference type="ARBA" id="ARBA00022962"/>
    </source>
</evidence>
<dbReference type="InterPro" id="IPR029055">
    <property type="entry name" value="Ntn_hydrolases_N"/>
</dbReference>
<feature type="binding site" evidence="7 11">
    <location>
        <position position="456"/>
    </location>
    <ligand>
        <name>[4Fe-4S] cluster</name>
        <dbReference type="ChEBI" id="CHEBI:49883"/>
    </ligand>
</feature>
<protein>
    <recommendedName>
        <fullName evidence="7">Amidophosphoribosyltransferase</fullName>
        <shortName evidence="7">ATase</shortName>
        <ecNumber evidence="7">2.4.2.14</ecNumber>
    </recommendedName>
    <alternativeName>
        <fullName evidence="7">Glutamine phosphoribosylpyrophosphate amidotransferase</fullName>
        <shortName evidence="7">GPATase</shortName>
    </alternativeName>
</protein>
<comment type="function">
    <text evidence="7">Catalyzes the formation of phosphoribosylamine from phosphoribosylpyrophosphate (PRPP) and glutamine.</text>
</comment>
<dbReference type="GO" id="GO:0004044">
    <property type="term" value="F:amidophosphoribosyltransferase activity"/>
    <property type="evidence" value="ECO:0007669"/>
    <property type="project" value="UniProtKB-UniRule"/>
</dbReference>
<comment type="catalytic activity">
    <reaction evidence="7 8">
        <text>5-phospho-beta-D-ribosylamine + L-glutamate + diphosphate = 5-phospho-alpha-D-ribose 1-diphosphate + L-glutamine + H2O</text>
        <dbReference type="Rhea" id="RHEA:14905"/>
        <dbReference type="ChEBI" id="CHEBI:15377"/>
        <dbReference type="ChEBI" id="CHEBI:29985"/>
        <dbReference type="ChEBI" id="CHEBI:33019"/>
        <dbReference type="ChEBI" id="CHEBI:58017"/>
        <dbReference type="ChEBI" id="CHEBI:58359"/>
        <dbReference type="ChEBI" id="CHEBI:58681"/>
        <dbReference type="EC" id="2.4.2.14"/>
    </reaction>
</comment>
<feature type="binding site" evidence="7 11">
    <location>
        <position position="261"/>
    </location>
    <ligand>
        <name>[4Fe-4S] cluster</name>
        <dbReference type="ChEBI" id="CHEBI:49883"/>
    </ligand>
</feature>
<dbReference type="SUPFAM" id="SSF53271">
    <property type="entry name" value="PRTase-like"/>
    <property type="match status" value="1"/>
</dbReference>
<dbReference type="HAMAP" id="MF_01931">
    <property type="entry name" value="PurF"/>
    <property type="match status" value="1"/>
</dbReference>
<evidence type="ECO:0000256" key="7">
    <source>
        <dbReference type="HAMAP-Rule" id="MF_01931"/>
    </source>
</evidence>
<evidence type="ECO:0000256" key="2">
    <source>
        <dbReference type="ARBA" id="ARBA00010138"/>
    </source>
</evidence>
<dbReference type="InterPro" id="IPR029057">
    <property type="entry name" value="PRTase-like"/>
</dbReference>
<feature type="binding site" evidence="7 11">
    <location>
        <position position="459"/>
    </location>
    <ligand>
        <name>[4Fe-4S] cluster</name>
        <dbReference type="ChEBI" id="CHEBI:49883"/>
    </ligand>
</feature>
<evidence type="ECO:0000259" key="12">
    <source>
        <dbReference type="PROSITE" id="PS51278"/>
    </source>
</evidence>
<dbReference type="EC" id="2.4.2.14" evidence="7"/>